<organism evidence="1 2">
    <name type="scientific">Guyanagaster necrorhizus</name>
    <dbReference type="NCBI Taxonomy" id="856835"/>
    <lineage>
        <taxon>Eukaryota</taxon>
        <taxon>Fungi</taxon>
        <taxon>Dikarya</taxon>
        <taxon>Basidiomycota</taxon>
        <taxon>Agaricomycotina</taxon>
        <taxon>Agaricomycetes</taxon>
        <taxon>Agaricomycetidae</taxon>
        <taxon>Agaricales</taxon>
        <taxon>Marasmiineae</taxon>
        <taxon>Physalacriaceae</taxon>
        <taxon>Guyanagaster</taxon>
    </lineage>
</organism>
<proteinExistence type="predicted"/>
<evidence type="ECO:0000313" key="1">
    <source>
        <dbReference type="EMBL" id="KAG7439933.1"/>
    </source>
</evidence>
<reference evidence="1" key="1">
    <citation type="submission" date="2020-11" db="EMBL/GenBank/DDBJ databases">
        <title>Adaptations for nitrogen fixation in a non-lichenized fungal sporocarp promotes dispersal by wood-feeding termites.</title>
        <authorList>
            <consortium name="DOE Joint Genome Institute"/>
            <person name="Koch R.A."/>
            <person name="Yoon G."/>
            <person name="Arayal U."/>
            <person name="Lail K."/>
            <person name="Amirebrahimi M."/>
            <person name="Labutti K."/>
            <person name="Lipzen A."/>
            <person name="Riley R."/>
            <person name="Barry K."/>
            <person name="Henrissat B."/>
            <person name="Grigoriev I.V."/>
            <person name="Herr J.R."/>
            <person name="Aime M.C."/>
        </authorList>
    </citation>
    <scope>NUCLEOTIDE SEQUENCE</scope>
    <source>
        <strain evidence="1">MCA 3950</strain>
    </source>
</reference>
<dbReference type="EMBL" id="MU250580">
    <property type="protein sequence ID" value="KAG7439933.1"/>
    <property type="molecule type" value="Genomic_DNA"/>
</dbReference>
<evidence type="ECO:0000313" key="2">
    <source>
        <dbReference type="Proteomes" id="UP000812287"/>
    </source>
</evidence>
<dbReference type="RefSeq" id="XP_043033433.1">
    <property type="nucleotide sequence ID" value="XM_043184605.1"/>
</dbReference>
<dbReference type="AlphaFoldDB" id="A0A9P7VFE1"/>
<dbReference type="Proteomes" id="UP000812287">
    <property type="component" value="Unassembled WGS sequence"/>
</dbReference>
<protein>
    <submittedName>
        <fullName evidence="1">Uncharacterized protein</fullName>
    </submittedName>
</protein>
<accession>A0A9P7VFE1</accession>
<keyword evidence="2" id="KW-1185">Reference proteome</keyword>
<sequence length="319" mass="37191">MNTTDNQLHFINITNTCEASSFTITLLPAEIFNPQYSTQCVQTVKHKRNRLDLSDEHTYCHICGWTFLHKDAYEKHLYVSKCHCHCQDCMKRFQSSSSFRRHRCDYGEGDCERSPEWSEDELAIMQELERNLVSSGKLDWPEWFVRPPNSTWRGSHSNVKQPLENKNGLDVEACLRETLLRRMCTISPIDHRLALERMMPLYTKQNFHAEIPVYSFSWQPFGVCGNFFELISHGWIYGMDKLSNNSWNFAQQTEMTWVNGSCSYAPQAPQIRAEIWKSTFSALHETLKSESSFRPKSIWRLLKNESKDTQTTLSGSFTA</sequence>
<dbReference type="OrthoDB" id="6077919at2759"/>
<dbReference type="GeneID" id="66106902"/>
<name>A0A9P7VFE1_9AGAR</name>
<comment type="caution">
    <text evidence="1">The sequence shown here is derived from an EMBL/GenBank/DDBJ whole genome shotgun (WGS) entry which is preliminary data.</text>
</comment>
<gene>
    <name evidence="1" type="ORF">BT62DRAFT_924378</name>
</gene>